<proteinExistence type="predicted"/>
<protein>
    <submittedName>
        <fullName evidence="1">Uncharacterized protein</fullName>
    </submittedName>
</protein>
<evidence type="ECO:0000313" key="2">
    <source>
        <dbReference type="Proteomes" id="UP001054945"/>
    </source>
</evidence>
<name>A0AAV4U713_CAEEX</name>
<reference evidence="1 2" key="1">
    <citation type="submission" date="2021-06" db="EMBL/GenBank/DDBJ databases">
        <title>Caerostris extrusa draft genome.</title>
        <authorList>
            <person name="Kono N."/>
            <person name="Arakawa K."/>
        </authorList>
    </citation>
    <scope>NUCLEOTIDE SEQUENCE [LARGE SCALE GENOMIC DNA]</scope>
</reference>
<dbReference type="Proteomes" id="UP001054945">
    <property type="component" value="Unassembled WGS sequence"/>
</dbReference>
<sequence>MSSQLHRHFTDFKLFLPAVTPPCSYQEGGRGNKIIAIFHLPILFDCDAFEQQSYHLSNCNKIHCCWGCWAYDCNYEFSNCFSPTIEVNFTRADIKLGLLQGVRFIRVEEF</sequence>
<evidence type="ECO:0000313" key="1">
    <source>
        <dbReference type="EMBL" id="GIY53522.1"/>
    </source>
</evidence>
<keyword evidence="2" id="KW-1185">Reference proteome</keyword>
<organism evidence="1 2">
    <name type="scientific">Caerostris extrusa</name>
    <name type="common">Bark spider</name>
    <name type="synonym">Caerostris bankana</name>
    <dbReference type="NCBI Taxonomy" id="172846"/>
    <lineage>
        <taxon>Eukaryota</taxon>
        <taxon>Metazoa</taxon>
        <taxon>Ecdysozoa</taxon>
        <taxon>Arthropoda</taxon>
        <taxon>Chelicerata</taxon>
        <taxon>Arachnida</taxon>
        <taxon>Araneae</taxon>
        <taxon>Araneomorphae</taxon>
        <taxon>Entelegynae</taxon>
        <taxon>Araneoidea</taxon>
        <taxon>Araneidae</taxon>
        <taxon>Caerostris</taxon>
    </lineage>
</organism>
<accession>A0AAV4U713</accession>
<comment type="caution">
    <text evidence="1">The sequence shown here is derived from an EMBL/GenBank/DDBJ whole genome shotgun (WGS) entry which is preliminary data.</text>
</comment>
<dbReference type="AlphaFoldDB" id="A0AAV4U713"/>
<dbReference type="EMBL" id="BPLR01012374">
    <property type="protein sequence ID" value="GIY53522.1"/>
    <property type="molecule type" value="Genomic_DNA"/>
</dbReference>
<gene>
    <name evidence="1" type="ORF">CEXT_584481</name>
</gene>